<dbReference type="CDD" id="cd13399">
    <property type="entry name" value="Slt35-like"/>
    <property type="match status" value="1"/>
</dbReference>
<comment type="caution">
    <text evidence="1">The sequence shown here is derived from an EMBL/GenBank/DDBJ whole genome shotgun (WGS) entry which is preliminary data.</text>
</comment>
<dbReference type="AlphaFoldDB" id="A0A1J7C625"/>
<dbReference type="SUPFAM" id="SSF54001">
    <property type="entry name" value="Cysteine proteinases"/>
    <property type="match status" value="1"/>
</dbReference>
<dbReference type="RefSeq" id="WP_071657084.1">
    <property type="nucleotide sequence ID" value="NZ_MLCF01000067.1"/>
</dbReference>
<dbReference type="PANTHER" id="PTHR30163">
    <property type="entry name" value="MEMBRANE-BOUND LYTIC MUREIN TRANSGLYCOSYLASE B"/>
    <property type="match status" value="1"/>
</dbReference>
<reference evidence="1 2" key="1">
    <citation type="submission" date="2016-10" db="EMBL/GenBank/DDBJ databases">
        <title>Genome sequence of Streptomyces gilvigriseus MUSC 26.</title>
        <authorList>
            <person name="Lee L.-H."/>
            <person name="Ser H.-L."/>
        </authorList>
    </citation>
    <scope>NUCLEOTIDE SEQUENCE [LARGE SCALE GENOMIC DNA]</scope>
    <source>
        <strain evidence="1 2">MUSC 26</strain>
    </source>
</reference>
<dbReference type="InterPro" id="IPR043426">
    <property type="entry name" value="MltB-like"/>
</dbReference>
<dbReference type="EMBL" id="MLCF01000067">
    <property type="protein sequence ID" value="OIV37008.1"/>
    <property type="molecule type" value="Genomic_DNA"/>
</dbReference>
<name>A0A1J7C625_9ACTN</name>
<protein>
    <recommendedName>
        <fullName evidence="3">NlpC/P60 domain-containing protein</fullName>
    </recommendedName>
</protein>
<dbReference type="SUPFAM" id="SSF53955">
    <property type="entry name" value="Lysozyme-like"/>
    <property type="match status" value="1"/>
</dbReference>
<organism evidence="1 2">
    <name type="scientific">Mangrovactinospora gilvigrisea</name>
    <dbReference type="NCBI Taxonomy" id="1428644"/>
    <lineage>
        <taxon>Bacteria</taxon>
        <taxon>Bacillati</taxon>
        <taxon>Actinomycetota</taxon>
        <taxon>Actinomycetes</taxon>
        <taxon>Kitasatosporales</taxon>
        <taxon>Streptomycetaceae</taxon>
        <taxon>Mangrovactinospora</taxon>
    </lineage>
</organism>
<accession>A0A1J7C625</accession>
<dbReference type="STRING" id="1428644.BIV57_13550"/>
<dbReference type="PANTHER" id="PTHR30163:SF8">
    <property type="entry name" value="LYTIC MUREIN TRANSGLYCOSYLASE"/>
    <property type="match status" value="1"/>
</dbReference>
<evidence type="ECO:0008006" key="3">
    <source>
        <dbReference type="Google" id="ProtNLM"/>
    </source>
</evidence>
<dbReference type="Proteomes" id="UP000243342">
    <property type="component" value="Unassembled WGS sequence"/>
</dbReference>
<dbReference type="GO" id="GO:0008933">
    <property type="term" value="F:peptidoglycan lytic transglycosylase activity"/>
    <property type="evidence" value="ECO:0007669"/>
    <property type="project" value="TreeGrafter"/>
</dbReference>
<dbReference type="Gene3D" id="3.90.1720.10">
    <property type="entry name" value="endopeptidase domain like (from Nostoc punctiforme)"/>
    <property type="match status" value="1"/>
</dbReference>
<dbReference type="InterPro" id="IPR038765">
    <property type="entry name" value="Papain-like_cys_pep_sf"/>
</dbReference>
<gene>
    <name evidence="1" type="ORF">BIV57_13550</name>
</gene>
<dbReference type="InterPro" id="IPR023346">
    <property type="entry name" value="Lysozyme-like_dom_sf"/>
</dbReference>
<sequence>MNTSAKVGIAAAVLVPIGVLALVLLLMVSSAAEGAAEHAKDTTQTTAGGGPASVPGIPAVMLQAYERGAARASGLRPTCRGLRWQILAGLGAIESDHGLTQLGLKSGQHRTTAPNGQINPPIIGPVLDGHGVQLVRDTDHGRYDGDTRYDHAVGPMQFLPGTWATEGQDGNGDGVADPNNAFDAATTAGTYLCGTSALDLSDQTVLDRRIMIYNHSAAYVRDVTAKIDQYDPYGDSPQAAAAGATGGRAQILKRAATWVSARIPYSQGAYHDGYRTDCSGFVSMAWGLGTPGLTTVSLPQQSHRISAGQLQPGDVLLNTQPGSAGHVTIFDRWANADHTSYWAYEEAGSLGAVHRTIRYPYDFGGQNYQPYRFNQLGT</sequence>
<dbReference type="OrthoDB" id="5244330at2"/>
<dbReference type="GO" id="GO:0009253">
    <property type="term" value="P:peptidoglycan catabolic process"/>
    <property type="evidence" value="ECO:0007669"/>
    <property type="project" value="TreeGrafter"/>
</dbReference>
<keyword evidence="2" id="KW-1185">Reference proteome</keyword>
<evidence type="ECO:0000313" key="1">
    <source>
        <dbReference type="EMBL" id="OIV37008.1"/>
    </source>
</evidence>
<evidence type="ECO:0000313" key="2">
    <source>
        <dbReference type="Proteomes" id="UP000243342"/>
    </source>
</evidence>
<proteinExistence type="predicted"/>